<accession>A0A8S7I225</accession>
<proteinExistence type="predicted"/>
<evidence type="ECO:0000256" key="1">
    <source>
        <dbReference type="SAM" id="MobiDB-lite"/>
    </source>
</evidence>
<evidence type="ECO:0000313" key="2">
    <source>
        <dbReference type="EMBL" id="EFC2247315.1"/>
    </source>
</evidence>
<feature type="region of interest" description="Disordered" evidence="1">
    <location>
        <begin position="278"/>
        <end position="298"/>
    </location>
</feature>
<dbReference type="AlphaFoldDB" id="A0A8S7I225"/>
<dbReference type="InterPro" id="IPR009228">
    <property type="entry name" value="Capsid_scaffold_GpO"/>
</dbReference>
<name>A0A8S7I225_ECOLX</name>
<evidence type="ECO:0000313" key="3">
    <source>
        <dbReference type="Proteomes" id="UP000531916"/>
    </source>
</evidence>
<dbReference type="EMBL" id="AASEPP010000026">
    <property type="protein sequence ID" value="EFC2247315.1"/>
    <property type="molecule type" value="Genomic_DNA"/>
</dbReference>
<comment type="caution">
    <text evidence="2">The sequence shown here is derived from an EMBL/GenBank/DDBJ whole genome shotgun (WGS) entry which is preliminary data.</text>
</comment>
<sequence length="298" mass="32996">MTKQKTDWVVVATSGPTIDGREIDPKWLTDAAEVYNPDERAAMLWPYHADSGWRAFTNNYGLVDALKVEKFGDKVQLKARLIPNRFLIEANKAGQKLFTSIEVRENYLGTGKFFVSGIAVTDTPASVNTTRLQFSMGETIHMGNAEALNFTLQSDDELAKRNFFSRFFSSDNHQQGIYQAMNEEQFSQLMGAINKTSERLDKLEENVAQFSAKDAPTDTGDNKPEGSTGDQGQDNAEQSNKEEKTFTLTTEQGEKLFSTVNAIAEKVTSMETAFAELSKDATKLPGNNPAGGETFNLV</sequence>
<protein>
    <submittedName>
        <fullName evidence="2">Capsid protein</fullName>
    </submittedName>
</protein>
<feature type="region of interest" description="Disordered" evidence="1">
    <location>
        <begin position="210"/>
        <end position="250"/>
    </location>
</feature>
<dbReference type="Pfam" id="PF05929">
    <property type="entry name" value="Phage_GPO"/>
    <property type="match status" value="1"/>
</dbReference>
<organism evidence="2 3">
    <name type="scientific">Escherichia coli</name>
    <dbReference type="NCBI Taxonomy" id="562"/>
    <lineage>
        <taxon>Bacteria</taxon>
        <taxon>Pseudomonadati</taxon>
        <taxon>Pseudomonadota</taxon>
        <taxon>Gammaproteobacteria</taxon>
        <taxon>Enterobacterales</taxon>
        <taxon>Enterobacteriaceae</taxon>
        <taxon>Escherichia</taxon>
    </lineage>
</organism>
<reference evidence="2 3" key="1">
    <citation type="submission" date="2019-04" db="EMBL/GenBank/DDBJ databases">
        <authorList>
            <consortium name="NARMS: The National Antimicrobial Resistance Monitoring System"/>
        </authorList>
    </citation>
    <scope>NUCLEOTIDE SEQUENCE [LARGE SCALE GENOMIC DNA]</scope>
    <source>
        <strain evidence="2 3">FSIS11919500</strain>
    </source>
</reference>
<dbReference type="Proteomes" id="UP000531916">
    <property type="component" value="Unassembled WGS sequence"/>
</dbReference>
<gene>
    <name evidence="2" type="ORF">E5H86_16190</name>
</gene>
<feature type="compositionally biased region" description="Polar residues" evidence="1">
    <location>
        <begin position="228"/>
        <end position="238"/>
    </location>
</feature>
<dbReference type="RefSeq" id="WP_218077459.1">
    <property type="nucleotide sequence ID" value="NZ_CAJVBX010000002.1"/>
</dbReference>